<proteinExistence type="predicted"/>
<feature type="transmembrane region" description="Helical" evidence="1">
    <location>
        <begin position="96"/>
        <end position="119"/>
    </location>
</feature>
<dbReference type="Proteomes" id="UP000196053">
    <property type="component" value="Chromosome I"/>
</dbReference>
<dbReference type="EMBL" id="LN879430">
    <property type="protein sequence ID" value="CUH92066.1"/>
    <property type="molecule type" value="Genomic_DNA"/>
</dbReference>
<feature type="transmembrane region" description="Helical" evidence="1">
    <location>
        <begin position="37"/>
        <end position="59"/>
    </location>
</feature>
<evidence type="ECO:0000313" key="2">
    <source>
        <dbReference type="EMBL" id="CUH92066.1"/>
    </source>
</evidence>
<sequence>MKFSLKTRDIAIIGIMSAILITVQVAFAFLPNIELVSLIIIISTLVFKWKTLYIIYIFVLVEGLIYGFTTYWICYLYVWTILMFFTILFKKNRSPFFWAILSGTFGLSFGLLCSIPYLFIGGVPLAISTFIVGIPFDIAHCIGNYVIALTLFKPLYNLLNWTKKNLLTQ</sequence>
<dbReference type="KEGG" id="hsd:SD1D_0514"/>
<protein>
    <recommendedName>
        <fullName evidence="4">Energy-coupling factor transport system substrate-specific component</fullName>
    </recommendedName>
</protein>
<feature type="transmembrane region" description="Helical" evidence="1">
    <location>
        <begin position="12"/>
        <end position="30"/>
    </location>
</feature>
<feature type="transmembrane region" description="Helical" evidence="1">
    <location>
        <begin position="65"/>
        <end position="89"/>
    </location>
</feature>
<reference evidence="3" key="1">
    <citation type="submission" date="2015-09" db="EMBL/GenBank/DDBJ databases">
        <authorList>
            <person name="Wibberg D."/>
        </authorList>
    </citation>
    <scope>NUCLEOTIDE SEQUENCE [LARGE SCALE GENOMIC DNA]</scope>
    <source>
        <strain evidence="3">SD1D</strain>
    </source>
</reference>
<dbReference type="AlphaFoldDB" id="A0A0K8J354"/>
<evidence type="ECO:0000256" key="1">
    <source>
        <dbReference type="SAM" id="Phobius"/>
    </source>
</evidence>
<name>A0A0K8J354_9FIRM</name>
<dbReference type="RefSeq" id="WP_058257468.1">
    <property type="nucleotide sequence ID" value="NZ_DUPS01000001.1"/>
</dbReference>
<evidence type="ECO:0008006" key="4">
    <source>
        <dbReference type="Google" id="ProtNLM"/>
    </source>
</evidence>
<keyword evidence="1" id="KW-0812">Transmembrane</keyword>
<accession>A0A0K8J354</accession>
<keyword evidence="3" id="KW-1185">Reference proteome</keyword>
<keyword evidence="1" id="KW-0472">Membrane</keyword>
<evidence type="ECO:0000313" key="3">
    <source>
        <dbReference type="Proteomes" id="UP000196053"/>
    </source>
</evidence>
<gene>
    <name evidence="2" type="ORF">SD1D_0514</name>
</gene>
<feature type="transmembrane region" description="Helical" evidence="1">
    <location>
        <begin position="125"/>
        <end position="152"/>
    </location>
</feature>
<keyword evidence="1" id="KW-1133">Transmembrane helix</keyword>
<dbReference type="OrthoDB" id="5198189at2"/>
<organism evidence="2 3">
    <name type="scientific">Herbinix luporum</name>
    <dbReference type="NCBI Taxonomy" id="1679721"/>
    <lineage>
        <taxon>Bacteria</taxon>
        <taxon>Bacillati</taxon>
        <taxon>Bacillota</taxon>
        <taxon>Clostridia</taxon>
        <taxon>Lachnospirales</taxon>
        <taxon>Lachnospiraceae</taxon>
        <taxon>Herbinix</taxon>
    </lineage>
</organism>